<evidence type="ECO:0000256" key="3">
    <source>
        <dbReference type="ARBA" id="ARBA00022475"/>
    </source>
</evidence>
<keyword evidence="7" id="KW-0406">Ion transport</keyword>
<dbReference type="STRING" id="1454004.AW11_00649"/>
<dbReference type="EMBL" id="JEMY01000004">
    <property type="protein sequence ID" value="EXI90791.1"/>
    <property type="molecule type" value="Genomic_DNA"/>
</dbReference>
<evidence type="ECO:0000259" key="8">
    <source>
        <dbReference type="Pfam" id="PF00924"/>
    </source>
</evidence>
<dbReference type="Pfam" id="PF05552">
    <property type="entry name" value="MS_channel_1st_1"/>
    <property type="match status" value="1"/>
</dbReference>
<feature type="domain" description="Mechanosensitive ion channel MscS C-terminal" evidence="9">
    <location>
        <begin position="197"/>
        <end position="277"/>
    </location>
</feature>
<dbReference type="Gene3D" id="3.30.70.100">
    <property type="match status" value="1"/>
</dbReference>
<feature type="transmembrane region" description="Helical" evidence="7">
    <location>
        <begin position="106"/>
        <end position="136"/>
    </location>
</feature>
<dbReference type="InterPro" id="IPR045275">
    <property type="entry name" value="MscS_archaea/bacteria_type"/>
</dbReference>
<feature type="transmembrane region" description="Helical" evidence="7">
    <location>
        <begin position="77"/>
        <end position="100"/>
    </location>
</feature>
<dbReference type="Pfam" id="PF21088">
    <property type="entry name" value="MS_channel_1st"/>
    <property type="match status" value="1"/>
</dbReference>
<dbReference type="GO" id="GO:0008381">
    <property type="term" value="F:mechanosensitive monoatomic ion channel activity"/>
    <property type="evidence" value="ECO:0007669"/>
    <property type="project" value="InterPro"/>
</dbReference>
<evidence type="ECO:0000256" key="2">
    <source>
        <dbReference type="ARBA" id="ARBA00008017"/>
    </source>
</evidence>
<dbReference type="InterPro" id="IPR011014">
    <property type="entry name" value="MscS_channel_TM-2"/>
</dbReference>
<name>A0A011PTR0_ACCRE</name>
<comment type="caution">
    <text evidence="7">Lacks conserved residue(s) required for the propagation of feature annotation.</text>
</comment>
<keyword evidence="7" id="KW-0997">Cell inner membrane</keyword>
<comment type="subcellular location">
    <subcellularLocation>
        <location evidence="7">Cell inner membrane</location>
        <topology evidence="7">Multi-pass membrane protein</topology>
    </subcellularLocation>
    <subcellularLocation>
        <location evidence="1">Cell membrane</location>
        <topology evidence="1">Multi-pass membrane protein</topology>
    </subcellularLocation>
</comment>
<evidence type="ECO:0000256" key="6">
    <source>
        <dbReference type="ARBA" id="ARBA00023136"/>
    </source>
</evidence>
<dbReference type="PATRIC" id="fig|1454004.3.peg.676"/>
<dbReference type="eggNOG" id="COG0668">
    <property type="taxonomic scope" value="Bacteria"/>
</dbReference>
<keyword evidence="7" id="KW-0813">Transport</keyword>
<evidence type="ECO:0000256" key="1">
    <source>
        <dbReference type="ARBA" id="ARBA00004651"/>
    </source>
</evidence>
<evidence type="ECO:0000256" key="7">
    <source>
        <dbReference type="RuleBase" id="RU369025"/>
    </source>
</evidence>
<dbReference type="Pfam" id="PF00924">
    <property type="entry name" value="MS_channel_2nd"/>
    <property type="match status" value="1"/>
</dbReference>
<organism evidence="11 12">
    <name type="scientific">Accumulibacter regalis</name>
    <dbReference type="NCBI Taxonomy" id="522306"/>
    <lineage>
        <taxon>Bacteria</taxon>
        <taxon>Pseudomonadati</taxon>
        <taxon>Pseudomonadota</taxon>
        <taxon>Betaproteobacteria</taxon>
        <taxon>Candidatus Accumulibacter</taxon>
    </lineage>
</organism>
<dbReference type="PANTHER" id="PTHR30221:SF1">
    <property type="entry name" value="SMALL-CONDUCTANCE MECHANOSENSITIVE CHANNEL"/>
    <property type="match status" value="1"/>
</dbReference>
<keyword evidence="3" id="KW-1003">Cell membrane</keyword>
<dbReference type="AlphaFoldDB" id="A0A011PTR0"/>
<evidence type="ECO:0000313" key="11">
    <source>
        <dbReference type="EMBL" id="EXI90791.1"/>
    </source>
</evidence>
<evidence type="ECO:0000259" key="10">
    <source>
        <dbReference type="Pfam" id="PF21088"/>
    </source>
</evidence>
<gene>
    <name evidence="11" type="primary">mscS_1</name>
    <name evidence="11" type="ORF">AW11_00649</name>
</gene>
<evidence type="ECO:0000313" key="12">
    <source>
        <dbReference type="Proteomes" id="UP000022141"/>
    </source>
</evidence>
<comment type="similarity">
    <text evidence="2 7">Belongs to the MscS (TC 1.A.23) family.</text>
</comment>
<dbReference type="Gene3D" id="2.30.30.60">
    <property type="match status" value="1"/>
</dbReference>
<evidence type="ECO:0000256" key="5">
    <source>
        <dbReference type="ARBA" id="ARBA00022989"/>
    </source>
</evidence>
<sequence>MERNAVAAVEKAAAQVIDYSNVDQLIVLVTEQGTSIGLKVIASILIFLVGRWLAKAVTNFARKAFQKTGMEDTLEKFLCNMLGAVLLVVVIIAAIGALGVQTTSLLAVLGAAGLAVGLALQGSLSNFASGVLIVAFRPYKVGDFIEAAGVAGTVKEVQILTTIIHSPDNKKILVPNSQIMAGTIINYSANDTRRLDMIVGCSYGDDLDQVRRVLNELVASDERILKEPAPTIEVVALGDSSVNFVVRPWVNSGDYWAVHFHLHEQVKKRFDAAGLNIPFPQRDVHIHQHGAAN</sequence>
<reference evidence="11" key="1">
    <citation type="submission" date="2014-02" db="EMBL/GenBank/DDBJ databases">
        <title>Expanding our view of genomic diversity in Candidatus Accumulibacter clades.</title>
        <authorList>
            <person name="Skennerton C.T."/>
            <person name="Barr J.J."/>
            <person name="Slater F.R."/>
            <person name="Bond P.L."/>
            <person name="Tyson G.W."/>
        </authorList>
    </citation>
    <scope>NUCLEOTIDE SEQUENCE [LARGE SCALE GENOMIC DNA]</scope>
</reference>
<accession>A0A011PTR0</accession>
<feature type="domain" description="Mechanosensitive ion channel MscS" evidence="8">
    <location>
        <begin position="123"/>
        <end position="188"/>
    </location>
</feature>
<dbReference type="InterPro" id="IPR049278">
    <property type="entry name" value="MS_channel_C"/>
</dbReference>
<dbReference type="SUPFAM" id="SSF82861">
    <property type="entry name" value="Mechanosensitive channel protein MscS (YggB), transmembrane region"/>
    <property type="match status" value="1"/>
</dbReference>
<keyword evidence="4 7" id="KW-0812">Transmembrane</keyword>
<dbReference type="GO" id="GO:0005886">
    <property type="term" value="C:plasma membrane"/>
    <property type="evidence" value="ECO:0007669"/>
    <property type="project" value="UniProtKB-SubCell"/>
</dbReference>
<dbReference type="InterPro" id="IPR023408">
    <property type="entry name" value="MscS_beta-dom_sf"/>
</dbReference>
<evidence type="ECO:0000256" key="4">
    <source>
        <dbReference type="ARBA" id="ARBA00022692"/>
    </source>
</evidence>
<comment type="subunit">
    <text evidence="7">Homoheptamer.</text>
</comment>
<comment type="function">
    <text evidence="7">Mechanosensitive channel that participates in the regulation of osmotic pressure changes within the cell, opening in response to stretch forces in the membrane lipid bilayer, without the need for other proteins. Contributes to normal resistance to hypoosmotic shock. Forms an ion channel of 1.0 nanosiemens conductance with a slight preference for anions.</text>
</comment>
<keyword evidence="5 7" id="KW-1133">Transmembrane helix</keyword>
<proteinExistence type="inferred from homology"/>
<dbReference type="SUPFAM" id="SSF50182">
    <property type="entry name" value="Sm-like ribonucleoproteins"/>
    <property type="match status" value="1"/>
</dbReference>
<dbReference type="InterPro" id="IPR010920">
    <property type="entry name" value="LSM_dom_sf"/>
</dbReference>
<keyword evidence="12" id="KW-1185">Reference proteome</keyword>
<feature type="domain" description="Mechanosensitive ion channel transmembrane helices 2/3" evidence="10">
    <location>
        <begin position="85"/>
        <end position="121"/>
    </location>
</feature>
<dbReference type="Pfam" id="PF21082">
    <property type="entry name" value="MS_channel_3rd"/>
    <property type="match status" value="1"/>
</dbReference>
<comment type="caution">
    <text evidence="11">The sequence shown here is derived from an EMBL/GenBank/DDBJ whole genome shotgun (WGS) entry which is preliminary data.</text>
</comment>
<dbReference type="PANTHER" id="PTHR30221">
    <property type="entry name" value="SMALL-CONDUCTANCE MECHANOSENSITIVE CHANNEL"/>
    <property type="match status" value="1"/>
</dbReference>
<dbReference type="SUPFAM" id="SSF82689">
    <property type="entry name" value="Mechanosensitive channel protein MscS (YggB), C-terminal domain"/>
    <property type="match status" value="1"/>
</dbReference>
<protein>
    <recommendedName>
        <fullName evidence="7">Small-conductance mechanosensitive channel</fullName>
    </recommendedName>
</protein>
<dbReference type="Gene3D" id="1.10.287.1260">
    <property type="match status" value="1"/>
</dbReference>
<dbReference type="InterPro" id="IPR011066">
    <property type="entry name" value="MscS_channel_C_sf"/>
</dbReference>
<keyword evidence="6 7" id="KW-0472">Membrane</keyword>
<dbReference type="InterPro" id="IPR049142">
    <property type="entry name" value="MS_channel_1st"/>
</dbReference>
<keyword evidence="7" id="KW-0407">Ion channel</keyword>
<feature type="transmembrane region" description="Helical" evidence="7">
    <location>
        <begin position="36"/>
        <end position="54"/>
    </location>
</feature>
<dbReference type="Proteomes" id="UP000022141">
    <property type="component" value="Unassembled WGS sequence"/>
</dbReference>
<dbReference type="InterPro" id="IPR006685">
    <property type="entry name" value="MscS_channel_2nd"/>
</dbReference>
<evidence type="ECO:0000259" key="9">
    <source>
        <dbReference type="Pfam" id="PF21082"/>
    </source>
</evidence>
<dbReference type="InterPro" id="IPR008910">
    <property type="entry name" value="MSC_TM_helix"/>
</dbReference>